<accession>A0A8R1Z412</accession>
<evidence type="ECO:0000313" key="2">
    <source>
        <dbReference type="Proteomes" id="UP000005239"/>
    </source>
</evidence>
<dbReference type="PANTHER" id="PTHR22955">
    <property type="entry name" value="RETROTRANSPOSON"/>
    <property type="match status" value="1"/>
</dbReference>
<proteinExistence type="predicted"/>
<dbReference type="EnsemblMetazoa" id="PPA45002.1">
    <property type="protein sequence ID" value="PPA45002.1"/>
    <property type="gene ID" value="WBGene00283371"/>
</dbReference>
<keyword evidence="2" id="KW-1185">Reference proteome</keyword>
<dbReference type="Proteomes" id="UP000005239">
    <property type="component" value="Unassembled WGS sequence"/>
</dbReference>
<gene>
    <name evidence="1" type="primary">WBGene00283371</name>
</gene>
<name>A0A2A6CZ88_PRIPA</name>
<accession>A0A2A6CZ88</accession>
<reference evidence="2" key="1">
    <citation type="journal article" date="2008" name="Nat. Genet.">
        <title>The Pristionchus pacificus genome provides a unique perspective on nematode lifestyle and parasitism.</title>
        <authorList>
            <person name="Dieterich C."/>
            <person name="Clifton S.W."/>
            <person name="Schuster L.N."/>
            <person name="Chinwalla A."/>
            <person name="Delehaunty K."/>
            <person name="Dinkelacker I."/>
            <person name="Fulton L."/>
            <person name="Fulton R."/>
            <person name="Godfrey J."/>
            <person name="Minx P."/>
            <person name="Mitreva M."/>
            <person name="Roeseler W."/>
            <person name="Tian H."/>
            <person name="Witte H."/>
            <person name="Yang S.P."/>
            <person name="Wilson R.K."/>
            <person name="Sommer R.J."/>
        </authorList>
    </citation>
    <scope>NUCLEOTIDE SEQUENCE [LARGE SCALE GENOMIC DNA]</scope>
    <source>
        <strain evidence="2">PS312</strain>
    </source>
</reference>
<evidence type="ECO:0000313" key="1">
    <source>
        <dbReference type="EnsemblMetazoa" id="PPA45002.1"/>
    </source>
</evidence>
<organism evidence="1 2">
    <name type="scientific">Pristionchus pacificus</name>
    <name type="common">Parasitic nematode worm</name>
    <dbReference type="NCBI Taxonomy" id="54126"/>
    <lineage>
        <taxon>Eukaryota</taxon>
        <taxon>Metazoa</taxon>
        <taxon>Ecdysozoa</taxon>
        <taxon>Nematoda</taxon>
        <taxon>Chromadorea</taxon>
        <taxon>Rhabditida</taxon>
        <taxon>Rhabditina</taxon>
        <taxon>Diplogasteromorpha</taxon>
        <taxon>Diplogasteroidea</taxon>
        <taxon>Neodiplogasteridae</taxon>
        <taxon>Pristionchus</taxon>
    </lineage>
</organism>
<protein>
    <submittedName>
        <fullName evidence="1">Uncharacterized protein</fullName>
    </submittedName>
</protein>
<dbReference type="PANTHER" id="PTHR22955:SF65">
    <property type="entry name" value="INTEGRASE CATALYTIC DOMAIN-CONTAINING PROTEIN"/>
    <property type="match status" value="1"/>
</dbReference>
<dbReference type="AlphaFoldDB" id="A0A2A6CZ88"/>
<reference evidence="1" key="2">
    <citation type="submission" date="2022-06" db="UniProtKB">
        <authorList>
            <consortium name="EnsemblMetazoa"/>
        </authorList>
    </citation>
    <scope>IDENTIFICATION</scope>
    <source>
        <strain evidence="1">PS312</strain>
    </source>
</reference>
<sequence length="327" mass="38664">MMWSTEVKEFFAAFSRFTKQRGYSEELWSNTPQPSRHRNIPLSDPLTIAHKKLHSLLELQLRMNWKHDSLEQSLCQELQRTFSDQVKVMVTSLLNGFMTLEKMTNVFIQTEDIVNRMSTETILVRPLLNDDSRKEEVNACLDNHSDFDIEEYYNEFMRERDELTVCDEINSLQCLLPDSMHTMHDMEKVDPVLQLSEWNHADERSLEESVMKKAVPNYEKDKRTEKVINALDSKLHSNEIREVIYRVMGLPEHCPIRLNPWKPRMIFSRRKFLQLTKEFPDPAGLFAPLTVNLKKLAQRLNIGKEMPNWLTNDEKEEVNDFIGRFRT</sequence>